<evidence type="ECO:0000313" key="2">
    <source>
        <dbReference type="Proteomes" id="UP000288805"/>
    </source>
</evidence>
<dbReference type="OrthoDB" id="1711136at2759"/>
<organism evidence="1 2">
    <name type="scientific">Vitis vinifera</name>
    <name type="common">Grape</name>
    <dbReference type="NCBI Taxonomy" id="29760"/>
    <lineage>
        <taxon>Eukaryota</taxon>
        <taxon>Viridiplantae</taxon>
        <taxon>Streptophyta</taxon>
        <taxon>Embryophyta</taxon>
        <taxon>Tracheophyta</taxon>
        <taxon>Spermatophyta</taxon>
        <taxon>Magnoliopsida</taxon>
        <taxon>eudicotyledons</taxon>
        <taxon>Gunneridae</taxon>
        <taxon>Pentapetalae</taxon>
        <taxon>rosids</taxon>
        <taxon>Vitales</taxon>
        <taxon>Vitaceae</taxon>
        <taxon>Viteae</taxon>
        <taxon>Vitis</taxon>
    </lineage>
</organism>
<proteinExistence type="predicted"/>
<protein>
    <submittedName>
        <fullName evidence="1">Uncharacterized protein</fullName>
    </submittedName>
</protein>
<reference evidence="1 2" key="1">
    <citation type="journal article" date="2018" name="PLoS Genet.">
        <title>Population sequencing reveals clonal diversity and ancestral inbreeding in the grapevine cultivar Chardonnay.</title>
        <authorList>
            <person name="Roach M.J."/>
            <person name="Johnson D.L."/>
            <person name="Bohlmann J."/>
            <person name="van Vuuren H.J."/>
            <person name="Jones S.J."/>
            <person name="Pretorius I.S."/>
            <person name="Schmidt S.A."/>
            <person name="Borneman A.R."/>
        </authorList>
    </citation>
    <scope>NUCLEOTIDE SEQUENCE [LARGE SCALE GENOMIC DNA]</scope>
    <source>
        <strain evidence="2">cv. Chardonnay</strain>
        <tissue evidence="1">Leaf</tissue>
    </source>
</reference>
<sequence>MSQVCIRYNTFSPDTVKKLPKSDLAEEIWRLQAALGEQTEITKFSQQEFERLQNVMFTTLTDWLLSVNKRFH</sequence>
<gene>
    <name evidence="1" type="ORF">CK203_034910</name>
</gene>
<dbReference type="Proteomes" id="UP000288805">
    <property type="component" value="Unassembled WGS sequence"/>
</dbReference>
<dbReference type="EMBL" id="QGNW01000693">
    <property type="protein sequence ID" value="RVW65117.1"/>
    <property type="molecule type" value="Genomic_DNA"/>
</dbReference>
<name>A0A438FYT8_VITVI</name>
<dbReference type="PANTHER" id="PTHR46859">
    <property type="entry name" value="TRANSMEMBRANE FRAGILE-X-F-ASSOCIATED PROTEIN"/>
    <property type="match status" value="1"/>
</dbReference>
<evidence type="ECO:0000313" key="1">
    <source>
        <dbReference type="EMBL" id="RVW65117.1"/>
    </source>
</evidence>
<comment type="caution">
    <text evidence="1">The sequence shown here is derived from an EMBL/GenBank/DDBJ whole genome shotgun (WGS) entry which is preliminary data.</text>
</comment>
<dbReference type="AlphaFoldDB" id="A0A438FYT8"/>
<accession>A0A438FYT8</accession>
<dbReference type="PANTHER" id="PTHR46859:SF6">
    <property type="entry name" value="TRANSMEMBRANE FRAGILE-X-F-ASSOCIATED PROTEIN"/>
    <property type="match status" value="1"/>
</dbReference>